<sequence length="128" mass="13781">MLRATPCLTRVASATATRRLVHAVGGLALPIATLCERISSGARVRASPSIRIKSKPEEEMADWAPVVVGVVLFVLLSPGLLVELPGTHRHVDFGSFRTNGKAIFVHTLIFFAAFAILTLALHLHIYTG</sequence>
<dbReference type="InterPro" id="IPR021775">
    <property type="entry name" value="DUF3339"/>
</dbReference>
<organism evidence="2">
    <name type="scientific">Oryza meridionalis</name>
    <dbReference type="NCBI Taxonomy" id="40149"/>
    <lineage>
        <taxon>Eukaryota</taxon>
        <taxon>Viridiplantae</taxon>
        <taxon>Streptophyta</taxon>
        <taxon>Embryophyta</taxon>
        <taxon>Tracheophyta</taxon>
        <taxon>Spermatophyta</taxon>
        <taxon>Magnoliopsida</taxon>
        <taxon>Liliopsida</taxon>
        <taxon>Poales</taxon>
        <taxon>Poaceae</taxon>
        <taxon>BOP clade</taxon>
        <taxon>Oryzoideae</taxon>
        <taxon>Oryzeae</taxon>
        <taxon>Oryzinae</taxon>
        <taxon>Oryza</taxon>
    </lineage>
</organism>
<keyword evidence="1" id="KW-0472">Membrane</keyword>
<keyword evidence="1" id="KW-0812">Transmembrane</keyword>
<reference evidence="2" key="2">
    <citation type="submission" date="2018-05" db="EMBL/GenBank/DDBJ databases">
        <title>OmerRS3 (Oryza meridionalis Reference Sequence Version 3).</title>
        <authorList>
            <person name="Zhang J."/>
            <person name="Kudrna D."/>
            <person name="Lee S."/>
            <person name="Talag J."/>
            <person name="Welchert J."/>
            <person name="Wing R.A."/>
        </authorList>
    </citation>
    <scope>NUCLEOTIDE SEQUENCE [LARGE SCALE GENOMIC DNA]</scope>
    <source>
        <strain evidence="2">cv. OR44</strain>
    </source>
</reference>
<keyword evidence="1" id="KW-1133">Transmembrane helix</keyword>
<dbReference type="PANTHER" id="PTHR33128">
    <property type="entry name" value="OS05G0103400 PROTEIN"/>
    <property type="match status" value="1"/>
</dbReference>
<dbReference type="Gramene" id="OMERI02G17780.1">
    <property type="protein sequence ID" value="OMERI02G17780.1"/>
    <property type="gene ID" value="OMERI02G17780"/>
</dbReference>
<name>A0A0E0CKY8_9ORYZ</name>
<dbReference type="HOGENOM" id="CLU_1963094_0_0_1"/>
<dbReference type="STRING" id="40149.A0A0E0CKY8"/>
<dbReference type="eggNOG" id="ENOG502S73T">
    <property type="taxonomic scope" value="Eukaryota"/>
</dbReference>
<accession>A0A0E0CKY8</accession>
<reference evidence="2" key="1">
    <citation type="submission" date="2015-04" db="UniProtKB">
        <authorList>
            <consortium name="EnsemblPlants"/>
        </authorList>
    </citation>
    <scope>IDENTIFICATION</scope>
</reference>
<evidence type="ECO:0000256" key="1">
    <source>
        <dbReference type="SAM" id="Phobius"/>
    </source>
</evidence>
<dbReference type="PANTHER" id="PTHR33128:SF85">
    <property type="entry name" value="OS02G0509500 PROTEIN"/>
    <property type="match status" value="1"/>
</dbReference>
<dbReference type="Pfam" id="PF11820">
    <property type="entry name" value="DUF3339"/>
    <property type="match status" value="1"/>
</dbReference>
<feature type="transmembrane region" description="Helical" evidence="1">
    <location>
        <begin position="103"/>
        <end position="125"/>
    </location>
</feature>
<evidence type="ECO:0000313" key="2">
    <source>
        <dbReference type="EnsemblPlants" id="OMERI02G17780.1"/>
    </source>
</evidence>
<protein>
    <submittedName>
        <fullName evidence="2">Uncharacterized protein</fullName>
    </submittedName>
</protein>
<dbReference type="EnsemblPlants" id="OMERI02G17780.1">
    <property type="protein sequence ID" value="OMERI02G17780.1"/>
    <property type="gene ID" value="OMERI02G17780"/>
</dbReference>
<keyword evidence="3" id="KW-1185">Reference proteome</keyword>
<dbReference type="AlphaFoldDB" id="A0A0E0CKY8"/>
<proteinExistence type="predicted"/>
<dbReference type="Proteomes" id="UP000008021">
    <property type="component" value="Chromosome 2"/>
</dbReference>
<feature type="transmembrane region" description="Helical" evidence="1">
    <location>
        <begin position="63"/>
        <end position="82"/>
    </location>
</feature>
<evidence type="ECO:0000313" key="3">
    <source>
        <dbReference type="Proteomes" id="UP000008021"/>
    </source>
</evidence>